<proteinExistence type="predicted"/>
<keyword evidence="2" id="KW-1133">Transmembrane helix</keyword>
<evidence type="ECO:0000256" key="2">
    <source>
        <dbReference type="SAM" id="Phobius"/>
    </source>
</evidence>
<evidence type="ECO:0000313" key="3">
    <source>
        <dbReference type="EMBL" id="KIW59114.1"/>
    </source>
</evidence>
<dbReference type="STRING" id="348802.A0A0D2FG79"/>
<protein>
    <recommendedName>
        <fullName evidence="5">Low temperature requirement A</fullName>
    </recommendedName>
</protein>
<reference evidence="3 4" key="1">
    <citation type="submission" date="2015-01" db="EMBL/GenBank/DDBJ databases">
        <title>The Genome Sequence of Exophiala xenobiotica CBS118157.</title>
        <authorList>
            <consortium name="The Broad Institute Genomics Platform"/>
            <person name="Cuomo C."/>
            <person name="de Hoog S."/>
            <person name="Gorbushina A."/>
            <person name="Stielow B."/>
            <person name="Teixiera M."/>
            <person name="Abouelleil A."/>
            <person name="Chapman S.B."/>
            <person name="Priest M."/>
            <person name="Young S.K."/>
            <person name="Wortman J."/>
            <person name="Nusbaum C."/>
            <person name="Birren B."/>
        </authorList>
    </citation>
    <scope>NUCLEOTIDE SEQUENCE [LARGE SCALE GENOMIC DNA]</scope>
    <source>
        <strain evidence="3 4">CBS 118157</strain>
    </source>
</reference>
<feature type="region of interest" description="Disordered" evidence="1">
    <location>
        <begin position="1"/>
        <end position="26"/>
    </location>
</feature>
<keyword evidence="4" id="KW-1185">Reference proteome</keyword>
<feature type="transmembrane region" description="Helical" evidence="2">
    <location>
        <begin position="222"/>
        <end position="245"/>
    </location>
</feature>
<dbReference type="HOGENOM" id="CLU_590568_0_0_1"/>
<feature type="compositionally biased region" description="Polar residues" evidence="1">
    <location>
        <begin position="1"/>
        <end position="19"/>
    </location>
</feature>
<dbReference type="PANTHER" id="PTHR42101:SF1">
    <property type="entry name" value="LOW TEMPERATURE REQUIREMENT A"/>
    <property type="match status" value="1"/>
</dbReference>
<evidence type="ECO:0008006" key="5">
    <source>
        <dbReference type="Google" id="ProtNLM"/>
    </source>
</evidence>
<keyword evidence="2" id="KW-0472">Membrane</keyword>
<feature type="transmembrane region" description="Helical" evidence="2">
    <location>
        <begin position="290"/>
        <end position="308"/>
    </location>
</feature>
<dbReference type="RefSeq" id="XP_013319698.1">
    <property type="nucleotide sequence ID" value="XM_013464244.1"/>
</dbReference>
<evidence type="ECO:0000256" key="1">
    <source>
        <dbReference type="SAM" id="MobiDB-lite"/>
    </source>
</evidence>
<dbReference type="Proteomes" id="UP000054342">
    <property type="component" value="Unassembled WGS sequence"/>
</dbReference>
<sequence length="463" mass="52384">MERSQTLHQSIATDYTPSSRPMPWIKSPLNEVVGRSSPDSSERNEPYNLVPATPLFREHHEANSIELFSDLFFVANLATFTANHDIENAQALGSYIGFFTLLWFTWLQTSLYDVRFSTDSICSRIFYALSFGVMIGFAVAGPLFDTGKEGYVPVCFRSLSLILMASRFFLVMQYAMVLWYVKEYPKTIVPLALIMAMLFTSAMVFLGLFFAFTDQGSNHAYIGWYIVCFIEAIVVVIVSSIWRVLSFKHTHLVERIGLLTLIIMGEGIIGLTKSVAKILTKSGDITSSDLGTIVAGGFLVFFLWVLYFDQIDPDRFGTIGVQIWTLLHYPLHVAILLTVEGSSKFILWWTLVERYLHANRLPKALNLDISTCMAIPDTQNETSALPYEALRPIQPPEAIDLFVTVFYFFFIGAGCVLITLGVLYWCVLTFFVVIVADNYLVWHINRNTSPRTPHFRSETESSV</sequence>
<dbReference type="AlphaFoldDB" id="A0A0D2FG79"/>
<dbReference type="OrthoDB" id="3177213at2759"/>
<dbReference type="GeneID" id="25325497"/>
<organism evidence="3 4">
    <name type="scientific">Exophiala xenobiotica</name>
    <dbReference type="NCBI Taxonomy" id="348802"/>
    <lineage>
        <taxon>Eukaryota</taxon>
        <taxon>Fungi</taxon>
        <taxon>Dikarya</taxon>
        <taxon>Ascomycota</taxon>
        <taxon>Pezizomycotina</taxon>
        <taxon>Eurotiomycetes</taxon>
        <taxon>Chaetothyriomycetidae</taxon>
        <taxon>Chaetothyriales</taxon>
        <taxon>Herpotrichiellaceae</taxon>
        <taxon>Exophiala</taxon>
    </lineage>
</organism>
<dbReference type="PANTHER" id="PTHR42101">
    <property type="entry name" value="CHROMOSOME 16, WHOLE GENOME SHOTGUN SEQUENCE"/>
    <property type="match status" value="1"/>
</dbReference>
<feature type="transmembrane region" description="Helical" evidence="2">
    <location>
        <begin position="156"/>
        <end position="181"/>
    </location>
</feature>
<feature type="transmembrane region" description="Helical" evidence="2">
    <location>
        <begin position="188"/>
        <end position="210"/>
    </location>
</feature>
<evidence type="ECO:0000313" key="4">
    <source>
        <dbReference type="Proteomes" id="UP000054342"/>
    </source>
</evidence>
<feature type="transmembrane region" description="Helical" evidence="2">
    <location>
        <begin position="329"/>
        <end position="351"/>
    </location>
</feature>
<feature type="transmembrane region" description="Helical" evidence="2">
    <location>
        <begin position="125"/>
        <end position="144"/>
    </location>
</feature>
<name>A0A0D2FG79_9EURO</name>
<dbReference type="InterPro" id="IPR010640">
    <property type="entry name" value="Low_temperature_requirement_A"/>
</dbReference>
<accession>A0A0D2FG79</accession>
<dbReference type="Pfam" id="PF06772">
    <property type="entry name" value="LtrA"/>
    <property type="match status" value="1"/>
</dbReference>
<keyword evidence="2" id="KW-0812">Transmembrane</keyword>
<feature type="transmembrane region" description="Helical" evidence="2">
    <location>
        <begin position="252"/>
        <end position="270"/>
    </location>
</feature>
<gene>
    <name evidence="3" type="ORF">PV05_03589</name>
</gene>
<feature type="transmembrane region" description="Helical" evidence="2">
    <location>
        <begin position="405"/>
        <end position="436"/>
    </location>
</feature>
<dbReference type="EMBL" id="KN847318">
    <property type="protein sequence ID" value="KIW59114.1"/>
    <property type="molecule type" value="Genomic_DNA"/>
</dbReference>